<dbReference type="EMBL" id="MDGQ01000003">
    <property type="protein sequence ID" value="OEK06857.1"/>
    <property type="molecule type" value="Genomic_DNA"/>
</dbReference>
<sequence length="202" mass="23116">MRNNFDHVAPFYDALASFIFGNELEKAQRLLLNDIPPGSRVLIVGGGSGKILEWLPKDLGLTVAYVELSAKMIELARKRSFKGKRITYLQEDVRKVSGDYDVVIANFFLDCFDQHALPEIIKKLNELLVKDGKLLVTDFSMPTNLRQSLLLKSMHIFFRIASRLESKKLRDIKHHVLAADFVIRKEKYSSNQLIFSALFEKS</sequence>
<dbReference type="PANTHER" id="PTHR43667">
    <property type="entry name" value="CYCLOPROPANE-FATTY-ACYL-PHOSPHOLIPID SYNTHASE"/>
    <property type="match status" value="1"/>
</dbReference>
<dbReference type="OrthoDB" id="836632at2"/>
<dbReference type="SUPFAM" id="SSF53335">
    <property type="entry name" value="S-adenosyl-L-methionine-dependent methyltransferases"/>
    <property type="match status" value="1"/>
</dbReference>
<organism evidence="2 3">
    <name type="scientific">Roseivirga misakiensis</name>
    <dbReference type="NCBI Taxonomy" id="1563681"/>
    <lineage>
        <taxon>Bacteria</taxon>
        <taxon>Pseudomonadati</taxon>
        <taxon>Bacteroidota</taxon>
        <taxon>Cytophagia</taxon>
        <taxon>Cytophagales</taxon>
        <taxon>Roseivirgaceae</taxon>
        <taxon>Roseivirga</taxon>
    </lineage>
</organism>
<evidence type="ECO:0000313" key="3">
    <source>
        <dbReference type="Proteomes" id="UP000095552"/>
    </source>
</evidence>
<feature type="domain" description="Methyltransferase" evidence="1">
    <location>
        <begin position="41"/>
        <end position="132"/>
    </location>
</feature>
<reference evidence="2 3" key="1">
    <citation type="submission" date="2016-08" db="EMBL/GenBank/DDBJ databases">
        <title>Draft genome of Fabibacter sp. strain SK-8.</title>
        <authorList>
            <person name="Wong S.-K."/>
            <person name="Hamasaki K."/>
            <person name="Yoshizawa S."/>
        </authorList>
    </citation>
    <scope>NUCLEOTIDE SEQUENCE [LARGE SCALE GENOMIC DNA]</scope>
    <source>
        <strain evidence="2 3">SK-8</strain>
    </source>
</reference>
<protein>
    <recommendedName>
        <fullName evidence="1">Methyltransferase domain-containing protein</fullName>
    </recommendedName>
</protein>
<dbReference type="STRING" id="1563681.BFP71_04155"/>
<evidence type="ECO:0000313" key="2">
    <source>
        <dbReference type="EMBL" id="OEK06857.1"/>
    </source>
</evidence>
<accession>A0A1E5T6D3</accession>
<name>A0A1E5T6D3_9BACT</name>
<keyword evidence="3" id="KW-1185">Reference proteome</keyword>
<dbReference type="Gene3D" id="3.40.50.150">
    <property type="entry name" value="Vaccinia Virus protein VP39"/>
    <property type="match status" value="1"/>
</dbReference>
<dbReference type="AlphaFoldDB" id="A0A1E5T6D3"/>
<dbReference type="Pfam" id="PF13649">
    <property type="entry name" value="Methyltransf_25"/>
    <property type="match status" value="1"/>
</dbReference>
<proteinExistence type="predicted"/>
<evidence type="ECO:0000259" key="1">
    <source>
        <dbReference type="Pfam" id="PF13649"/>
    </source>
</evidence>
<dbReference type="InterPro" id="IPR041698">
    <property type="entry name" value="Methyltransf_25"/>
</dbReference>
<dbReference type="Proteomes" id="UP000095552">
    <property type="component" value="Unassembled WGS sequence"/>
</dbReference>
<dbReference type="RefSeq" id="WP_069834169.1">
    <property type="nucleotide sequence ID" value="NZ_MDGQ01000003.1"/>
</dbReference>
<comment type="caution">
    <text evidence="2">The sequence shown here is derived from an EMBL/GenBank/DDBJ whole genome shotgun (WGS) entry which is preliminary data.</text>
</comment>
<dbReference type="PANTHER" id="PTHR43667:SF2">
    <property type="entry name" value="FATTY ACID C-METHYL TRANSFERASE"/>
    <property type="match status" value="1"/>
</dbReference>
<dbReference type="InterPro" id="IPR050723">
    <property type="entry name" value="CFA/CMAS"/>
</dbReference>
<gene>
    <name evidence="2" type="ORF">BFP71_04155</name>
</gene>
<dbReference type="CDD" id="cd02440">
    <property type="entry name" value="AdoMet_MTases"/>
    <property type="match status" value="1"/>
</dbReference>
<dbReference type="InterPro" id="IPR029063">
    <property type="entry name" value="SAM-dependent_MTases_sf"/>
</dbReference>